<dbReference type="Proteomes" id="UP001145087">
    <property type="component" value="Unassembled WGS sequence"/>
</dbReference>
<evidence type="ECO:0000256" key="6">
    <source>
        <dbReference type="RuleBase" id="RU003376"/>
    </source>
</evidence>
<gene>
    <name evidence="9" type="ORF">OU798_08570</name>
</gene>
<dbReference type="GO" id="GO:0019646">
    <property type="term" value="P:aerobic electron transport chain"/>
    <property type="evidence" value="ECO:0007669"/>
    <property type="project" value="InterPro"/>
</dbReference>
<dbReference type="PROSITE" id="PS50253">
    <property type="entry name" value="COX3"/>
    <property type="match status" value="1"/>
</dbReference>
<dbReference type="PANTHER" id="PTHR11403:SF6">
    <property type="entry name" value="NITRIC OXIDE REDUCTASE SUBUNIT E"/>
    <property type="match status" value="1"/>
</dbReference>
<name>A0A9X3F4N8_9BACT</name>
<dbReference type="EMBL" id="JAPOHD010000015">
    <property type="protein sequence ID" value="MCY1720393.1"/>
    <property type="molecule type" value="Genomic_DNA"/>
</dbReference>
<dbReference type="PANTHER" id="PTHR11403">
    <property type="entry name" value="CYTOCHROME C OXIDASE SUBUNIT III"/>
    <property type="match status" value="1"/>
</dbReference>
<evidence type="ECO:0000256" key="2">
    <source>
        <dbReference type="ARBA" id="ARBA00010581"/>
    </source>
</evidence>
<proteinExistence type="inferred from homology"/>
<feature type="transmembrane region" description="Helical" evidence="7">
    <location>
        <begin position="188"/>
        <end position="207"/>
    </location>
</feature>
<evidence type="ECO:0000256" key="4">
    <source>
        <dbReference type="ARBA" id="ARBA00022989"/>
    </source>
</evidence>
<evidence type="ECO:0000256" key="1">
    <source>
        <dbReference type="ARBA" id="ARBA00004141"/>
    </source>
</evidence>
<organism evidence="9 10">
    <name type="scientific">Draconibacterium aestuarii</name>
    <dbReference type="NCBI Taxonomy" id="2998507"/>
    <lineage>
        <taxon>Bacteria</taxon>
        <taxon>Pseudomonadati</taxon>
        <taxon>Bacteroidota</taxon>
        <taxon>Bacteroidia</taxon>
        <taxon>Marinilabiliales</taxon>
        <taxon>Prolixibacteraceae</taxon>
        <taxon>Draconibacterium</taxon>
    </lineage>
</organism>
<keyword evidence="5 7" id="KW-0472">Membrane</keyword>
<feature type="transmembrane region" description="Helical" evidence="7">
    <location>
        <begin position="64"/>
        <end position="85"/>
    </location>
</feature>
<accession>A0A9X3F4N8</accession>
<dbReference type="Gene3D" id="1.20.120.80">
    <property type="entry name" value="Cytochrome c oxidase, subunit III, four-helix bundle"/>
    <property type="match status" value="1"/>
</dbReference>
<dbReference type="AlphaFoldDB" id="A0A9X3F4N8"/>
<comment type="caution">
    <text evidence="9">The sequence shown here is derived from an EMBL/GenBank/DDBJ whole genome shotgun (WGS) entry which is preliminary data.</text>
</comment>
<dbReference type="GO" id="GO:0004129">
    <property type="term" value="F:cytochrome-c oxidase activity"/>
    <property type="evidence" value="ECO:0007669"/>
    <property type="project" value="InterPro"/>
</dbReference>
<dbReference type="Pfam" id="PF00510">
    <property type="entry name" value="COX3"/>
    <property type="match status" value="1"/>
</dbReference>
<dbReference type="GO" id="GO:0005886">
    <property type="term" value="C:plasma membrane"/>
    <property type="evidence" value="ECO:0007669"/>
    <property type="project" value="UniProtKB-SubCell"/>
</dbReference>
<keyword evidence="4 7" id="KW-1133">Transmembrane helix</keyword>
<feature type="domain" description="Heme-copper oxidase subunit III family profile" evidence="8">
    <location>
        <begin position="1"/>
        <end position="208"/>
    </location>
</feature>
<dbReference type="InterPro" id="IPR024791">
    <property type="entry name" value="Cyt_c/ubiquinol_Oxase_su3"/>
</dbReference>
<feature type="transmembrane region" description="Helical" evidence="7">
    <location>
        <begin position="92"/>
        <end position="109"/>
    </location>
</feature>
<feature type="transmembrane region" description="Helical" evidence="7">
    <location>
        <begin position="21"/>
        <end position="44"/>
    </location>
</feature>
<evidence type="ECO:0000259" key="8">
    <source>
        <dbReference type="PROSITE" id="PS50253"/>
    </source>
</evidence>
<dbReference type="SUPFAM" id="SSF81452">
    <property type="entry name" value="Cytochrome c oxidase subunit III-like"/>
    <property type="match status" value="1"/>
</dbReference>
<evidence type="ECO:0000313" key="9">
    <source>
        <dbReference type="EMBL" id="MCY1720393.1"/>
    </source>
</evidence>
<evidence type="ECO:0000256" key="5">
    <source>
        <dbReference type="ARBA" id="ARBA00023136"/>
    </source>
</evidence>
<feature type="transmembrane region" description="Helical" evidence="7">
    <location>
        <begin position="139"/>
        <end position="167"/>
    </location>
</feature>
<protein>
    <submittedName>
        <fullName evidence="9">Cytochrome c oxidase subunit 3 family protein</fullName>
    </submittedName>
</protein>
<comment type="subcellular location">
    <subcellularLocation>
        <location evidence="6">Cell membrane</location>
        <topology evidence="6">Multi-pass membrane protein</topology>
    </subcellularLocation>
    <subcellularLocation>
        <location evidence="1">Membrane</location>
        <topology evidence="1">Multi-pass membrane protein</topology>
    </subcellularLocation>
</comment>
<dbReference type="InterPro" id="IPR035973">
    <property type="entry name" value="Cyt_c_oxidase_su3-like_sf"/>
</dbReference>
<dbReference type="CDD" id="cd02862">
    <property type="entry name" value="NorE_like"/>
    <property type="match status" value="1"/>
</dbReference>
<dbReference type="InterPro" id="IPR013833">
    <property type="entry name" value="Cyt_c_oxidase_su3_a-hlx"/>
</dbReference>
<keyword evidence="3 6" id="KW-0812">Transmembrane</keyword>
<evidence type="ECO:0000256" key="7">
    <source>
        <dbReference type="SAM" id="Phobius"/>
    </source>
</evidence>
<dbReference type="RefSeq" id="WP_343332726.1">
    <property type="nucleotide sequence ID" value="NZ_JAPOHD010000015.1"/>
</dbReference>
<dbReference type="InterPro" id="IPR000298">
    <property type="entry name" value="Cyt_c_oxidase-like_su3"/>
</dbReference>
<evidence type="ECO:0000313" key="10">
    <source>
        <dbReference type="Proteomes" id="UP001145087"/>
    </source>
</evidence>
<sequence length="208" mass="23605">MEEHVHHVEHPDMYDPESSKIGMWLFIFTELLLFGGLFLVYSVYRYMNPDAFHMAAVELNTTIGAFNTVILLVSSMTIAMSTSALQKGQKNLTIGLVVITFLIGIGFLVNKWFEWGVKFDHGIWPGSEHMIENMSQGEILFFGLYFVMTGLHALHIIVGLVVMGFAIRGVANGKVNPDRPSMLENAGLYWHLVDLIWIFLFPLFYLIT</sequence>
<reference evidence="9" key="1">
    <citation type="submission" date="2022-11" db="EMBL/GenBank/DDBJ databases">
        <title>Marilongibacter aestuarii gen. nov., sp. nov., isolated from tidal flat sediment.</title>
        <authorList>
            <person name="Jiayan W."/>
        </authorList>
    </citation>
    <scope>NUCLEOTIDE SEQUENCE</scope>
    <source>
        <strain evidence="9">Z1-6</strain>
    </source>
</reference>
<evidence type="ECO:0000256" key="3">
    <source>
        <dbReference type="ARBA" id="ARBA00022692"/>
    </source>
</evidence>
<keyword evidence="10" id="KW-1185">Reference proteome</keyword>
<comment type="similarity">
    <text evidence="2 6">Belongs to the cytochrome c oxidase subunit 3 family.</text>
</comment>